<keyword evidence="3" id="KW-1185">Reference proteome</keyword>
<evidence type="ECO:0000313" key="3">
    <source>
        <dbReference type="Proteomes" id="UP000267029"/>
    </source>
</evidence>
<dbReference type="AlphaFoldDB" id="A0A0R3UAL5"/>
<dbReference type="Pfam" id="PF23309">
    <property type="entry name" value="DUF7083"/>
    <property type="match status" value="1"/>
</dbReference>
<evidence type="ECO:0000313" key="2">
    <source>
        <dbReference type="EMBL" id="VDD77961.1"/>
    </source>
</evidence>
<dbReference type="EMBL" id="UXSR01001144">
    <property type="protein sequence ID" value="VDD77961.1"/>
    <property type="molecule type" value="Genomic_DNA"/>
</dbReference>
<dbReference type="Proteomes" id="UP000267029">
    <property type="component" value="Unassembled WGS sequence"/>
</dbReference>
<reference evidence="2 3" key="2">
    <citation type="submission" date="2018-10" db="EMBL/GenBank/DDBJ databases">
        <authorList>
            <consortium name="Pathogen Informatics"/>
        </authorList>
    </citation>
    <scope>NUCLEOTIDE SEQUENCE [LARGE SCALE GENOMIC DNA]</scope>
</reference>
<evidence type="ECO:0000313" key="4">
    <source>
        <dbReference type="WBParaSite" id="MCOS_0000396301-mRNA-1"/>
    </source>
</evidence>
<organism evidence="4">
    <name type="scientific">Mesocestoides corti</name>
    <name type="common">Flatworm</name>
    <dbReference type="NCBI Taxonomy" id="53468"/>
    <lineage>
        <taxon>Eukaryota</taxon>
        <taxon>Metazoa</taxon>
        <taxon>Spiralia</taxon>
        <taxon>Lophotrochozoa</taxon>
        <taxon>Platyhelminthes</taxon>
        <taxon>Cestoda</taxon>
        <taxon>Eucestoda</taxon>
        <taxon>Cyclophyllidea</taxon>
        <taxon>Mesocestoididae</taxon>
        <taxon>Mesocestoides</taxon>
    </lineage>
</organism>
<dbReference type="InterPro" id="IPR055510">
    <property type="entry name" value="DUF7083"/>
</dbReference>
<dbReference type="OrthoDB" id="6260091at2759"/>
<dbReference type="STRING" id="53468.A0A0R3UAL5"/>
<proteinExistence type="predicted"/>
<accession>A0A0R3UAL5</accession>
<reference evidence="4" key="1">
    <citation type="submission" date="2017-02" db="UniProtKB">
        <authorList>
            <consortium name="WormBaseParasite"/>
        </authorList>
    </citation>
    <scope>IDENTIFICATION</scope>
</reference>
<gene>
    <name evidence="2" type="ORF">MCOS_LOCUS3964</name>
</gene>
<protein>
    <submittedName>
        <fullName evidence="4">PX domain-containing protein</fullName>
    </submittedName>
</protein>
<dbReference type="WBParaSite" id="MCOS_0000396301-mRNA-1">
    <property type="protein sequence ID" value="MCOS_0000396301-mRNA-1"/>
    <property type="gene ID" value="MCOS_0000396301"/>
</dbReference>
<feature type="domain" description="DUF7083" evidence="1">
    <location>
        <begin position="18"/>
        <end position="104"/>
    </location>
</feature>
<name>A0A0R3UAL5_MESCO</name>
<evidence type="ECO:0000259" key="1">
    <source>
        <dbReference type="Pfam" id="PF23309"/>
    </source>
</evidence>
<sequence length="211" mass="24094">MLTDRQSSQAAPASTLSIDSLTFSISEFSYDPEDGIKFESWYRRYEDLFRVDLASQDDVWKVKLLTCKLSPAELKRYTYAILPKSSVNFNFVETVQNLKRMFGERASLFSARYRCLKLAIGEFDDILYHLAVVSRECKKSHFKLMTDDQLKNFILICSLQMPTNAAATPDQYLHWSSVLHDSTMVQAGGRSATEVNAVQRFHKPPATSRPS</sequence>